<reference evidence="3 4" key="1">
    <citation type="submission" date="2016-08" db="EMBL/GenBank/DDBJ databases">
        <title>Novel Firmicute Genomes.</title>
        <authorList>
            <person name="Poppleton D.I."/>
            <person name="Gribaldo S."/>
        </authorList>
    </citation>
    <scope>NUCLEOTIDE SEQUENCE [LARGE SCALE GENOMIC DNA]</scope>
    <source>
        <strain evidence="3 4">RAOx-1</strain>
    </source>
</reference>
<comment type="caution">
    <text evidence="3">The sequence shown here is derived from an EMBL/GenBank/DDBJ whole genome shotgun (WGS) entry which is preliminary data.</text>
</comment>
<dbReference type="EMBL" id="MCHY01000013">
    <property type="protein sequence ID" value="RKD20972.1"/>
    <property type="molecule type" value="Genomic_DNA"/>
</dbReference>
<dbReference type="AlphaFoldDB" id="A0A419SCY2"/>
<feature type="region of interest" description="Disordered" evidence="2">
    <location>
        <begin position="25"/>
        <end position="93"/>
    </location>
</feature>
<sequence>MPNWDEIRNEWETTKITFRALAEKHGVKDSTIRSRKNRENWQRNDAAQRATKKNSVATEKDKGVASNKGDTSYKGQKRRSGNPNPSHRFPNHNSFQLKHGLYSKFLHKEQVEIIKAMEGSSFIDQLWMQIEIKFSAIVRMQRIMGVDDEWDHLKEKSGHSSGVEGDSTTYKVIYAHERFESYIRAQTRAMAEYRNLVRQYIELVDEFDERRLNLELMQARVDKTKAEIENISSNTKNDGADDWVAAIKEAAERRKVNRDE</sequence>
<accession>A0A419SCY2</accession>
<evidence type="ECO:0008006" key="5">
    <source>
        <dbReference type="Google" id="ProtNLM"/>
    </source>
</evidence>
<evidence type="ECO:0000313" key="4">
    <source>
        <dbReference type="Proteomes" id="UP000284219"/>
    </source>
</evidence>
<keyword evidence="1" id="KW-0175">Coiled coil</keyword>
<dbReference type="Proteomes" id="UP000284219">
    <property type="component" value="Unassembled WGS sequence"/>
</dbReference>
<feature type="compositionally biased region" description="Basic and acidic residues" evidence="2">
    <location>
        <begin position="25"/>
        <end position="42"/>
    </location>
</feature>
<name>A0A419SCY2_9BACL</name>
<keyword evidence="4" id="KW-1185">Reference proteome</keyword>
<evidence type="ECO:0000256" key="2">
    <source>
        <dbReference type="SAM" id="MobiDB-lite"/>
    </source>
</evidence>
<feature type="compositionally biased region" description="Polar residues" evidence="2">
    <location>
        <begin position="81"/>
        <end position="93"/>
    </location>
</feature>
<evidence type="ECO:0000313" key="3">
    <source>
        <dbReference type="EMBL" id="RKD20972.1"/>
    </source>
</evidence>
<evidence type="ECO:0000256" key="1">
    <source>
        <dbReference type="SAM" id="Coils"/>
    </source>
</evidence>
<organism evidence="3 4">
    <name type="scientific">Ammoniphilus oxalaticus</name>
    <dbReference type="NCBI Taxonomy" id="66863"/>
    <lineage>
        <taxon>Bacteria</taxon>
        <taxon>Bacillati</taxon>
        <taxon>Bacillota</taxon>
        <taxon>Bacilli</taxon>
        <taxon>Bacillales</taxon>
        <taxon>Paenibacillaceae</taxon>
        <taxon>Aneurinibacillus group</taxon>
        <taxon>Ammoniphilus</taxon>
    </lineage>
</organism>
<dbReference type="RefSeq" id="WP_211329379.1">
    <property type="nucleotide sequence ID" value="NZ_MCHY01000013.1"/>
</dbReference>
<proteinExistence type="predicted"/>
<protein>
    <recommendedName>
        <fullName evidence="5">Terminase</fullName>
    </recommendedName>
</protein>
<feature type="coiled-coil region" evidence="1">
    <location>
        <begin position="190"/>
        <end position="234"/>
    </location>
</feature>
<gene>
    <name evidence="3" type="ORF">BEP19_14910</name>
</gene>